<dbReference type="OrthoDB" id="2417886at2"/>
<dbReference type="EMBL" id="QJVJ01000004">
    <property type="protein sequence ID" value="PYI54926.1"/>
    <property type="molecule type" value="Genomic_DNA"/>
</dbReference>
<proteinExistence type="predicted"/>
<dbReference type="GO" id="GO:0009234">
    <property type="term" value="P:menaquinone biosynthetic process"/>
    <property type="evidence" value="ECO:0007669"/>
    <property type="project" value="InterPro"/>
</dbReference>
<evidence type="ECO:0000313" key="1">
    <source>
        <dbReference type="EMBL" id="PYI54926.1"/>
    </source>
</evidence>
<organism evidence="1 2">
    <name type="scientific">Paenibacillus flagellatus</name>
    <dbReference type="NCBI Taxonomy" id="2211139"/>
    <lineage>
        <taxon>Bacteria</taxon>
        <taxon>Bacillati</taxon>
        <taxon>Bacillota</taxon>
        <taxon>Bacilli</taxon>
        <taxon>Bacillales</taxon>
        <taxon>Paenibacillaceae</taxon>
        <taxon>Paenibacillus</taxon>
    </lineage>
</organism>
<protein>
    <submittedName>
        <fullName evidence="1">Heptaprenyl diphosphate synthase</fullName>
    </submittedName>
</protein>
<comment type="caution">
    <text evidence="1">The sequence shown here is derived from an EMBL/GenBank/DDBJ whole genome shotgun (WGS) entry which is preliminary data.</text>
</comment>
<sequence>MNSNSIAEAAKPYTDYDMIRNHTELPDFPNFRTQLLYTFLHKSSTFIEQSELFALVVSLAQLGLDTHDLVSVTNERKEKAEARSRQLKVLAGDYFSSRFYHLLAQAGQVEMTRQMATAICEVNRLKMNLYTRMRQWKMTADDYMQYSVSIKTQLYLSFSRALEGMKPNSWDDMLNGYTRCEVLLDELRRIERDRDFRSGWAFWHLLQIGTKEERRQLQNEDTDPGKLRALLHKYNVKATLFQMLESQFKTLSDKIRQFDSEKLVAELYQIGEPFLRAISAPRALEEV</sequence>
<accession>A0A2V5KYC9</accession>
<keyword evidence="2" id="KW-1185">Reference proteome</keyword>
<name>A0A2V5KYC9_9BACL</name>
<dbReference type="InterPro" id="IPR009920">
    <property type="entry name" value="HEPPP_synth_su1"/>
</dbReference>
<dbReference type="AlphaFoldDB" id="A0A2V5KYC9"/>
<dbReference type="Pfam" id="PF07307">
    <property type="entry name" value="HEPPP_synt_1"/>
    <property type="match status" value="1"/>
</dbReference>
<gene>
    <name evidence="1" type="ORF">DLM86_10275</name>
</gene>
<evidence type="ECO:0000313" key="2">
    <source>
        <dbReference type="Proteomes" id="UP000247476"/>
    </source>
</evidence>
<dbReference type="Proteomes" id="UP000247476">
    <property type="component" value="Unassembled WGS sequence"/>
</dbReference>
<reference evidence="1 2" key="1">
    <citation type="submission" date="2018-05" db="EMBL/GenBank/DDBJ databases">
        <title>Paenibacillus flagellatus sp. nov., isolated from selenium mineral soil.</title>
        <authorList>
            <person name="Dai X."/>
        </authorList>
    </citation>
    <scope>NUCLEOTIDE SEQUENCE [LARGE SCALE GENOMIC DNA]</scope>
    <source>
        <strain evidence="1 2">DXL2</strain>
    </source>
</reference>
<dbReference type="RefSeq" id="WP_110839920.1">
    <property type="nucleotide sequence ID" value="NZ_QJVJ01000004.1"/>
</dbReference>
<dbReference type="Gene3D" id="1.20.120.1450">
    <property type="match status" value="1"/>
</dbReference>